<dbReference type="Gene3D" id="1.10.10.10">
    <property type="entry name" value="Winged helix-like DNA-binding domain superfamily/Winged helix DNA-binding domain"/>
    <property type="match status" value="1"/>
</dbReference>
<feature type="region of interest" description="Disordered" evidence="4">
    <location>
        <begin position="96"/>
        <end position="168"/>
    </location>
</feature>
<comment type="subcellular location">
    <subcellularLocation>
        <location evidence="1">Bacterial microcompartment</location>
    </subcellularLocation>
</comment>
<protein>
    <submittedName>
        <fullName evidence="7">BMC domain-containing protein</fullName>
    </submittedName>
</protein>
<gene>
    <name evidence="7" type="ORF">E6C76_01070</name>
</gene>
<dbReference type="Pfam" id="PF16365">
    <property type="entry name" value="EutK_C"/>
    <property type="match status" value="1"/>
</dbReference>
<evidence type="ECO:0000259" key="5">
    <source>
        <dbReference type="PROSITE" id="PS51930"/>
    </source>
</evidence>
<evidence type="ECO:0000259" key="6">
    <source>
        <dbReference type="PROSITE" id="PS51933"/>
    </source>
</evidence>
<evidence type="ECO:0000313" key="8">
    <source>
        <dbReference type="Proteomes" id="UP000308430"/>
    </source>
</evidence>
<dbReference type="Pfam" id="PF00936">
    <property type="entry name" value="BMC"/>
    <property type="match status" value="1"/>
</dbReference>
<evidence type="ECO:0000313" key="7">
    <source>
        <dbReference type="EMBL" id="THF67014.1"/>
    </source>
</evidence>
<dbReference type="InterPro" id="IPR000249">
    <property type="entry name" value="BMC_dom"/>
</dbReference>
<feature type="compositionally biased region" description="Low complexity" evidence="4">
    <location>
        <begin position="114"/>
        <end position="125"/>
    </location>
</feature>
<dbReference type="EMBL" id="SSOC01000001">
    <property type="protein sequence ID" value="THF67014.1"/>
    <property type="molecule type" value="Genomic_DNA"/>
</dbReference>
<dbReference type="InterPro" id="IPR036388">
    <property type="entry name" value="WH-like_DNA-bd_sf"/>
</dbReference>
<dbReference type="GO" id="GO:0031469">
    <property type="term" value="C:bacterial microcompartment"/>
    <property type="evidence" value="ECO:0007669"/>
    <property type="project" value="UniProtKB-SubCell"/>
</dbReference>
<proteinExistence type="inferred from homology"/>
<feature type="domain" description="BMC" evidence="5">
    <location>
        <begin position="5"/>
        <end position="89"/>
    </location>
</feature>
<dbReference type="AlphaFoldDB" id="A0A4V3WCF6"/>
<dbReference type="Proteomes" id="UP000308430">
    <property type="component" value="Unassembled WGS sequence"/>
</dbReference>
<dbReference type="PANTHER" id="PTHR33941:SF6">
    <property type="entry name" value="BACTERIAL MICROCOMPARTMENT SHELL PROTEIN EUTK"/>
    <property type="match status" value="1"/>
</dbReference>
<dbReference type="InterPro" id="IPR032298">
    <property type="entry name" value="EutK_C"/>
</dbReference>
<dbReference type="OrthoDB" id="9812608at2"/>
<keyword evidence="8" id="KW-1185">Reference proteome</keyword>
<comment type="caution">
    <text evidence="7">The sequence shown here is derived from an EMBL/GenBank/DDBJ whole genome shotgun (WGS) entry which is preliminary data.</text>
</comment>
<evidence type="ECO:0000256" key="4">
    <source>
        <dbReference type="SAM" id="MobiDB-lite"/>
    </source>
</evidence>
<reference evidence="7 8" key="1">
    <citation type="submission" date="2019-04" db="EMBL/GenBank/DDBJ databases">
        <title>Azoarcus nasutitermitis sp. nov. isolated from termite nest.</title>
        <authorList>
            <person name="Lin S.-Y."/>
            <person name="Hameed A."/>
            <person name="Hsu Y.-H."/>
            <person name="Young C.-C."/>
        </authorList>
    </citation>
    <scope>NUCLEOTIDE SEQUENCE [LARGE SCALE GENOMIC DNA]</scope>
    <source>
        <strain evidence="7 8">CC-YHH838</strain>
    </source>
</reference>
<dbReference type="Gene3D" id="3.30.70.1710">
    <property type="match status" value="1"/>
</dbReference>
<organism evidence="7 8">
    <name type="scientific">Pseudothauera nasutitermitis</name>
    <dbReference type="NCBI Taxonomy" id="2565930"/>
    <lineage>
        <taxon>Bacteria</taxon>
        <taxon>Pseudomonadati</taxon>
        <taxon>Pseudomonadota</taxon>
        <taxon>Betaproteobacteria</taxon>
        <taxon>Rhodocyclales</taxon>
        <taxon>Zoogloeaceae</taxon>
        <taxon>Pseudothauera</taxon>
    </lineage>
</organism>
<dbReference type="PANTHER" id="PTHR33941">
    <property type="entry name" value="PROPANEDIOL UTILIZATION PROTEIN PDUA"/>
    <property type="match status" value="1"/>
</dbReference>
<name>A0A4V3WCF6_9RHOO</name>
<dbReference type="PROSITE" id="PS51930">
    <property type="entry name" value="BMC_2"/>
    <property type="match status" value="1"/>
</dbReference>
<dbReference type="InterPro" id="IPR050575">
    <property type="entry name" value="BMC_shell"/>
</dbReference>
<evidence type="ECO:0000256" key="2">
    <source>
        <dbReference type="ARBA" id="ARBA00024446"/>
    </source>
</evidence>
<dbReference type="InterPro" id="IPR037233">
    <property type="entry name" value="CcmK-like_sf"/>
</dbReference>
<sequence>MKIDALGFLEVRGLVAAIEAADAMAKAADVRLIRQHQVDPRFITLVVEGDLSACRAAVDAGKAAAARLGEVVSRLEIGRPDADTEWMVVDLVGRSKEDKKPGKKQAARPVARKTPGTPTPGASGAPPTPTRDDPPAAAAASAVPPSSPAVQPAPSPVAGGETPHHAAPGDEDLLAFIAAAPRGRTLTELKTRFGAALDKARLEALVAGGRLRKAGARYRIPGA</sequence>
<dbReference type="InterPro" id="IPR044872">
    <property type="entry name" value="CcmK/CsoS1_BMC"/>
</dbReference>
<accession>A0A4V3WCF6</accession>
<evidence type="ECO:0000256" key="1">
    <source>
        <dbReference type="ARBA" id="ARBA00024322"/>
    </source>
</evidence>
<comment type="similarity">
    <text evidence="3">Belongs to the bacterial microcompartments protein family.</text>
</comment>
<dbReference type="SUPFAM" id="SSF143414">
    <property type="entry name" value="CcmK-like"/>
    <property type="match status" value="1"/>
</dbReference>
<dbReference type="PROSITE" id="PS51933">
    <property type="entry name" value="EUTK_C"/>
    <property type="match status" value="1"/>
</dbReference>
<dbReference type="SMART" id="SM00877">
    <property type="entry name" value="BMC"/>
    <property type="match status" value="1"/>
</dbReference>
<evidence type="ECO:0000256" key="3">
    <source>
        <dbReference type="PROSITE-ProRule" id="PRU01278"/>
    </source>
</evidence>
<feature type="domain" description="EutK-Ctail" evidence="6">
    <location>
        <begin position="168"/>
        <end position="222"/>
    </location>
</feature>
<feature type="compositionally biased region" description="Pro residues" evidence="4">
    <location>
        <begin position="145"/>
        <end position="155"/>
    </location>
</feature>
<keyword evidence="2" id="KW-1283">Bacterial microcompartment</keyword>
<feature type="compositionally biased region" description="Low complexity" evidence="4">
    <location>
        <begin position="135"/>
        <end position="144"/>
    </location>
</feature>